<sequence length="54" mass="6500">MAWVYYLKLVDTKFQAQCLAARFEDAQGWLYRQVPKYVGVFRTKHGRYGIKVLW</sequence>
<proteinExistence type="predicted"/>
<reference evidence="1" key="2">
    <citation type="submission" date="2020-09" db="EMBL/GenBank/DDBJ databases">
        <authorList>
            <person name="Sun Q."/>
            <person name="Ohkuma M."/>
        </authorList>
    </citation>
    <scope>NUCLEOTIDE SEQUENCE</scope>
    <source>
        <strain evidence="1">JCM 18487</strain>
    </source>
</reference>
<dbReference type="AlphaFoldDB" id="A0A917K061"/>
<dbReference type="Proteomes" id="UP000637695">
    <property type="component" value="Unassembled WGS sequence"/>
</dbReference>
<accession>A0A917K061</accession>
<protein>
    <submittedName>
        <fullName evidence="1">Uncharacterized protein</fullName>
    </submittedName>
</protein>
<dbReference type="RefSeq" id="WP_188880559.1">
    <property type="nucleotide sequence ID" value="NZ_BMOY01000002.1"/>
</dbReference>
<evidence type="ECO:0000313" key="2">
    <source>
        <dbReference type="Proteomes" id="UP000637695"/>
    </source>
</evidence>
<dbReference type="EMBL" id="BMOY01000002">
    <property type="protein sequence ID" value="GGI95486.1"/>
    <property type="molecule type" value="Genomic_DNA"/>
</dbReference>
<name>A0A917K061_9BACL</name>
<reference evidence="1" key="1">
    <citation type="journal article" date="2014" name="Int. J. Syst. Evol. Microbiol.">
        <title>Complete genome sequence of Corynebacterium casei LMG S-19264T (=DSM 44701T), isolated from a smear-ripened cheese.</title>
        <authorList>
            <consortium name="US DOE Joint Genome Institute (JGI-PGF)"/>
            <person name="Walter F."/>
            <person name="Albersmeier A."/>
            <person name="Kalinowski J."/>
            <person name="Ruckert C."/>
        </authorList>
    </citation>
    <scope>NUCLEOTIDE SEQUENCE</scope>
    <source>
        <strain evidence="1">JCM 18487</strain>
    </source>
</reference>
<gene>
    <name evidence="1" type="ORF">GCM10010885_01380</name>
</gene>
<evidence type="ECO:0000313" key="1">
    <source>
        <dbReference type="EMBL" id="GGI95486.1"/>
    </source>
</evidence>
<comment type="caution">
    <text evidence="1">The sequence shown here is derived from an EMBL/GenBank/DDBJ whole genome shotgun (WGS) entry which is preliminary data.</text>
</comment>
<organism evidence="1 2">
    <name type="scientific">Alicyclobacillus cellulosilyticus</name>
    <dbReference type="NCBI Taxonomy" id="1003997"/>
    <lineage>
        <taxon>Bacteria</taxon>
        <taxon>Bacillati</taxon>
        <taxon>Bacillota</taxon>
        <taxon>Bacilli</taxon>
        <taxon>Bacillales</taxon>
        <taxon>Alicyclobacillaceae</taxon>
        <taxon>Alicyclobacillus</taxon>
    </lineage>
</organism>
<keyword evidence="2" id="KW-1185">Reference proteome</keyword>